<dbReference type="Proteomes" id="UP000058925">
    <property type="component" value="Chromosome"/>
</dbReference>
<keyword evidence="3 7" id="KW-0143">Chaperone</keyword>
<dbReference type="PANTHER" id="PTHR12674">
    <property type="entry name" value="PREFOLDIN SUBUNIT 5"/>
    <property type="match status" value="1"/>
</dbReference>
<dbReference type="AlphaFoldDB" id="A0A654M2S1"/>
<protein>
    <recommendedName>
        <fullName evidence="5 7">Prefoldin subunit alpha</fullName>
    </recommendedName>
    <alternativeName>
        <fullName evidence="6 7">GimC subunit alpha</fullName>
    </alternativeName>
</protein>
<dbReference type="InterPro" id="IPR004127">
    <property type="entry name" value="Prefoldin_subunit_alpha"/>
</dbReference>
<reference evidence="9" key="1">
    <citation type="submission" date="2015-10" db="EMBL/GenBank/DDBJ databases">
        <title>Niche specialization of a soil ammonia-oxidizing archaeon, Candidatus Nitrosocosmicus oleophilus.</title>
        <authorList>
            <person name="Jung M.-Y."/>
            <person name="Rhee S.-K."/>
        </authorList>
    </citation>
    <scope>NUCLEOTIDE SEQUENCE [LARGE SCALE GENOMIC DNA]</scope>
    <source>
        <strain evidence="9">MY3</strain>
    </source>
</reference>
<comment type="similarity">
    <text evidence="1">Belongs to the prefoldin subunit alpha family.</text>
</comment>
<name>A0A654M2S1_9ARCH</name>
<comment type="subunit">
    <text evidence="2 7">Heterohexamer of two alpha and four beta subunits.</text>
</comment>
<proteinExistence type="inferred from homology"/>
<dbReference type="EMBL" id="CP012850">
    <property type="protein sequence ID" value="ALI37497.1"/>
    <property type="molecule type" value="Genomic_DNA"/>
</dbReference>
<sequence length="180" mass="20388">MNNAKVIIKSDANQLIMTMDGGNRRGIDMEQTVNDLVQESKLLEAYYNDVVAKESVLHRLYEESHNSFEALRSLSPESETISLVPLGIGVYVKSLIYPLEKVLVNIGAGVVVEKRKDDAVNFIEQRIKEFELATKQLSTQKQQISHRMMEIQNTVNSYVGQMRNHDETAHSHSPSHSHSH</sequence>
<dbReference type="OrthoDB" id="10045at2157"/>
<evidence type="ECO:0000256" key="3">
    <source>
        <dbReference type="ARBA" id="ARBA00023186"/>
    </source>
</evidence>
<comment type="similarity">
    <text evidence="7">Belongs to the prefoldin alpha subunit family.</text>
</comment>
<dbReference type="GO" id="GO:0016272">
    <property type="term" value="C:prefoldin complex"/>
    <property type="evidence" value="ECO:0007669"/>
    <property type="project" value="UniProtKB-UniRule"/>
</dbReference>
<dbReference type="Gene3D" id="1.10.287.370">
    <property type="match status" value="1"/>
</dbReference>
<evidence type="ECO:0000256" key="7">
    <source>
        <dbReference type="HAMAP-Rule" id="MF_00308"/>
    </source>
</evidence>
<dbReference type="NCBIfam" id="TIGR00293">
    <property type="entry name" value="prefoldin subunit alpha"/>
    <property type="match status" value="1"/>
</dbReference>
<dbReference type="InterPro" id="IPR011599">
    <property type="entry name" value="PFD_alpha_archaea"/>
</dbReference>
<comment type="subcellular location">
    <subcellularLocation>
        <location evidence="7">Cytoplasm</location>
    </subcellularLocation>
</comment>
<gene>
    <name evidence="7" type="primary">pfdA</name>
    <name evidence="8" type="ORF">NMY3_03313</name>
</gene>
<evidence type="ECO:0000256" key="4">
    <source>
        <dbReference type="ARBA" id="ARBA00025077"/>
    </source>
</evidence>
<keyword evidence="7" id="KW-0963">Cytoplasm</keyword>
<evidence type="ECO:0000313" key="8">
    <source>
        <dbReference type="EMBL" id="ALI37497.1"/>
    </source>
</evidence>
<dbReference type="PANTHER" id="PTHR12674:SF2">
    <property type="entry name" value="PREFOLDIN SUBUNIT 5"/>
    <property type="match status" value="1"/>
</dbReference>
<organism evidence="8 9">
    <name type="scientific">Candidatus Nitrosocosmicus oleophilus</name>
    <dbReference type="NCBI Taxonomy" id="1353260"/>
    <lineage>
        <taxon>Archaea</taxon>
        <taxon>Nitrososphaerota</taxon>
        <taxon>Nitrososphaeria</taxon>
        <taxon>Nitrososphaerales</taxon>
        <taxon>Nitrososphaeraceae</taxon>
        <taxon>Candidatus Nitrosocosmicus</taxon>
    </lineage>
</organism>
<dbReference type="GO" id="GO:0051082">
    <property type="term" value="F:unfolded protein binding"/>
    <property type="evidence" value="ECO:0007669"/>
    <property type="project" value="UniProtKB-UniRule"/>
</dbReference>
<dbReference type="InterPro" id="IPR009053">
    <property type="entry name" value="Prefoldin"/>
</dbReference>
<keyword evidence="9" id="KW-1185">Reference proteome</keyword>
<dbReference type="Pfam" id="PF02996">
    <property type="entry name" value="Prefoldin"/>
    <property type="match status" value="1"/>
</dbReference>
<dbReference type="GO" id="GO:0006457">
    <property type="term" value="P:protein folding"/>
    <property type="evidence" value="ECO:0007669"/>
    <property type="project" value="UniProtKB-UniRule"/>
</dbReference>
<dbReference type="CDD" id="cd23160">
    <property type="entry name" value="Prefoldin_alpha_GimC"/>
    <property type="match status" value="1"/>
</dbReference>
<evidence type="ECO:0000256" key="5">
    <source>
        <dbReference type="ARBA" id="ARBA00044156"/>
    </source>
</evidence>
<evidence type="ECO:0000256" key="6">
    <source>
        <dbReference type="ARBA" id="ARBA00044231"/>
    </source>
</evidence>
<dbReference type="RefSeq" id="WP_196816558.1">
    <property type="nucleotide sequence ID" value="NZ_CP012850.1"/>
</dbReference>
<evidence type="ECO:0000256" key="2">
    <source>
        <dbReference type="ARBA" id="ARBA00011716"/>
    </source>
</evidence>
<evidence type="ECO:0000256" key="1">
    <source>
        <dbReference type="ARBA" id="ARBA00010048"/>
    </source>
</evidence>
<dbReference type="HAMAP" id="MF_00308">
    <property type="entry name" value="PfdA"/>
    <property type="match status" value="1"/>
</dbReference>
<accession>A0A654M2S1</accession>
<dbReference type="GeneID" id="60423165"/>
<dbReference type="SUPFAM" id="SSF46579">
    <property type="entry name" value="Prefoldin"/>
    <property type="match status" value="1"/>
</dbReference>
<dbReference type="KEGG" id="taa:NMY3_03313"/>
<dbReference type="GO" id="GO:0005737">
    <property type="term" value="C:cytoplasm"/>
    <property type="evidence" value="ECO:0007669"/>
    <property type="project" value="UniProtKB-SubCell"/>
</dbReference>
<evidence type="ECO:0000313" key="9">
    <source>
        <dbReference type="Proteomes" id="UP000058925"/>
    </source>
</evidence>
<comment type="function">
    <text evidence="4 7">Molecular chaperone capable of stabilizing a range of proteins. Seems to fulfill an ATP-independent, HSP70-like function in archaeal de novo protein folding.</text>
</comment>